<organism evidence="2 3">
    <name type="scientific">Colletotrichum godetiae</name>
    <dbReference type="NCBI Taxonomy" id="1209918"/>
    <lineage>
        <taxon>Eukaryota</taxon>
        <taxon>Fungi</taxon>
        <taxon>Dikarya</taxon>
        <taxon>Ascomycota</taxon>
        <taxon>Pezizomycotina</taxon>
        <taxon>Sordariomycetes</taxon>
        <taxon>Hypocreomycetidae</taxon>
        <taxon>Glomerellales</taxon>
        <taxon>Glomerellaceae</taxon>
        <taxon>Colletotrichum</taxon>
        <taxon>Colletotrichum acutatum species complex</taxon>
    </lineage>
</organism>
<feature type="domain" description="Cyanovirin-N" evidence="1">
    <location>
        <begin position="50"/>
        <end position="105"/>
    </location>
</feature>
<sequence length="110" mass="11943">MFPEMQGLKTQKLARNLLIFLGHIRVVSTEAQQVSLEQWGTLKANENGNFQDSCSGCSIDGSKYSCNCKPDKDSNEVSSTIDLGQIIGNLDGRLCCGRTQFTCGDGSLYG</sequence>
<dbReference type="InterPro" id="IPR036673">
    <property type="entry name" value="Cyanovirin-N_sf"/>
</dbReference>
<evidence type="ECO:0000259" key="1">
    <source>
        <dbReference type="Pfam" id="PF08881"/>
    </source>
</evidence>
<keyword evidence="3" id="KW-1185">Reference proteome</keyword>
<protein>
    <recommendedName>
        <fullName evidence="1">Cyanovirin-N domain-containing protein</fullName>
    </recommendedName>
</protein>
<comment type="caution">
    <text evidence="2">The sequence shown here is derived from an EMBL/GenBank/DDBJ whole genome shotgun (WGS) entry which is preliminary data.</text>
</comment>
<proteinExistence type="predicted"/>
<dbReference type="SUPFAM" id="SSF51322">
    <property type="entry name" value="Cyanovirin-N"/>
    <property type="match status" value="1"/>
</dbReference>
<gene>
    <name evidence="2" type="ORF">BDP55DRAFT_774188</name>
</gene>
<dbReference type="Proteomes" id="UP001224890">
    <property type="component" value="Unassembled WGS sequence"/>
</dbReference>
<reference evidence="2" key="1">
    <citation type="submission" date="2021-06" db="EMBL/GenBank/DDBJ databases">
        <title>Comparative genomics, transcriptomics and evolutionary studies reveal genomic signatures of adaptation to plant cell wall in hemibiotrophic fungi.</title>
        <authorList>
            <consortium name="DOE Joint Genome Institute"/>
            <person name="Baroncelli R."/>
            <person name="Diaz J.F."/>
            <person name="Benocci T."/>
            <person name="Peng M."/>
            <person name="Battaglia E."/>
            <person name="Haridas S."/>
            <person name="Andreopoulos W."/>
            <person name="Labutti K."/>
            <person name="Pangilinan J."/>
            <person name="Floch G.L."/>
            <person name="Makela M.R."/>
            <person name="Henrissat B."/>
            <person name="Grigoriev I.V."/>
            <person name="Crouch J.A."/>
            <person name="De Vries R.P."/>
            <person name="Sukno S.A."/>
            <person name="Thon M.R."/>
        </authorList>
    </citation>
    <scope>NUCLEOTIDE SEQUENCE</scope>
    <source>
        <strain evidence="2">CBS 193.32</strain>
    </source>
</reference>
<dbReference type="AlphaFoldDB" id="A0AAJ0A619"/>
<evidence type="ECO:0000313" key="2">
    <source>
        <dbReference type="EMBL" id="KAK1657147.1"/>
    </source>
</evidence>
<accession>A0AAJ0A619</accession>
<name>A0AAJ0A619_9PEZI</name>
<dbReference type="GeneID" id="85465729"/>
<dbReference type="Pfam" id="PF08881">
    <property type="entry name" value="CVNH"/>
    <property type="match status" value="1"/>
</dbReference>
<dbReference type="Gene3D" id="2.30.60.10">
    <property type="entry name" value="Cyanovirin-N"/>
    <property type="match status" value="1"/>
</dbReference>
<dbReference type="EMBL" id="JAHMHR010000102">
    <property type="protein sequence ID" value="KAK1657147.1"/>
    <property type="molecule type" value="Genomic_DNA"/>
</dbReference>
<evidence type="ECO:0000313" key="3">
    <source>
        <dbReference type="Proteomes" id="UP001224890"/>
    </source>
</evidence>
<dbReference type="RefSeq" id="XP_060421911.1">
    <property type="nucleotide sequence ID" value="XM_060581203.1"/>
</dbReference>
<dbReference type="InterPro" id="IPR011058">
    <property type="entry name" value="Cyanovirin-N"/>
</dbReference>